<evidence type="ECO:0000256" key="5">
    <source>
        <dbReference type="SAM" id="Phobius"/>
    </source>
</evidence>
<organism evidence="6">
    <name type="scientific">Trieres chinensis</name>
    <name type="common">Marine centric diatom</name>
    <name type="synonym">Odontella sinensis</name>
    <dbReference type="NCBI Taxonomy" id="1514140"/>
    <lineage>
        <taxon>Eukaryota</taxon>
        <taxon>Sar</taxon>
        <taxon>Stramenopiles</taxon>
        <taxon>Ochrophyta</taxon>
        <taxon>Bacillariophyta</taxon>
        <taxon>Mediophyceae</taxon>
        <taxon>Biddulphiophycidae</taxon>
        <taxon>Eupodiscales</taxon>
        <taxon>Parodontellaceae</taxon>
        <taxon>Trieres</taxon>
    </lineage>
</organism>
<dbReference type="GO" id="GO:0030150">
    <property type="term" value="P:protein import into mitochondrial matrix"/>
    <property type="evidence" value="ECO:0007669"/>
    <property type="project" value="TreeGrafter"/>
</dbReference>
<dbReference type="InterPro" id="IPR045238">
    <property type="entry name" value="Tim23-like"/>
</dbReference>
<evidence type="ECO:0000256" key="1">
    <source>
        <dbReference type="ARBA" id="ARBA00004141"/>
    </source>
</evidence>
<evidence type="ECO:0008006" key="7">
    <source>
        <dbReference type="Google" id="ProtNLM"/>
    </source>
</evidence>
<accession>A0A7S2A8S9</accession>
<comment type="subcellular location">
    <subcellularLocation>
        <location evidence="1">Membrane</location>
        <topology evidence="1">Multi-pass membrane protein</topology>
    </subcellularLocation>
</comment>
<dbReference type="Pfam" id="PF02466">
    <property type="entry name" value="Tim17"/>
    <property type="match status" value="1"/>
</dbReference>
<dbReference type="PANTHER" id="PTHR15371">
    <property type="entry name" value="TIM23"/>
    <property type="match status" value="1"/>
</dbReference>
<keyword evidence="2 5" id="KW-0812">Transmembrane</keyword>
<keyword evidence="3 5" id="KW-1133">Transmembrane helix</keyword>
<dbReference type="EMBL" id="HBGO01036211">
    <property type="protein sequence ID" value="CAD9360645.1"/>
    <property type="molecule type" value="Transcribed_RNA"/>
</dbReference>
<evidence type="ECO:0000313" key="6">
    <source>
        <dbReference type="EMBL" id="CAD9360645.1"/>
    </source>
</evidence>
<proteinExistence type="predicted"/>
<reference evidence="6" key="1">
    <citation type="submission" date="2021-01" db="EMBL/GenBank/DDBJ databases">
        <authorList>
            <person name="Corre E."/>
            <person name="Pelletier E."/>
            <person name="Niang G."/>
            <person name="Scheremetjew M."/>
            <person name="Finn R."/>
            <person name="Kale V."/>
            <person name="Holt S."/>
            <person name="Cochrane G."/>
            <person name="Meng A."/>
            <person name="Brown T."/>
            <person name="Cohen L."/>
        </authorList>
    </citation>
    <scope>NUCLEOTIDE SEQUENCE</scope>
    <source>
        <strain evidence="6">Grunow 1884</strain>
    </source>
</reference>
<keyword evidence="4 5" id="KW-0472">Membrane</keyword>
<protein>
    <recommendedName>
        <fullName evidence="7">Mitochondrial import inner membrane translocase subunit TIM23</fullName>
    </recommendedName>
</protein>
<feature type="transmembrane region" description="Helical" evidence="5">
    <location>
        <begin position="60"/>
        <end position="84"/>
    </location>
</feature>
<gene>
    <name evidence="6" type="ORF">OSIN01602_LOCUS20947</name>
</gene>
<sequence length="202" mass="21116">MSSSSSSSSSSYDDLDPGSPLPNMDASSIHLTTVAPALGVPTNYDSQPDYLDYDTKGRGVVVTMFANAGVSYLMGIFGGGLYGLREGLTQTPSSRFKVKLNSVLNHCGRHGSRAGNVLGVLSVMYSLYEGLADHYEVENYTGPIQPASQPLAAFLTGATYYSRAGPRVAALAGTIGLGTVGVTYGVYGALGIPYGSRGYLFL</sequence>
<evidence type="ECO:0000256" key="4">
    <source>
        <dbReference type="ARBA" id="ARBA00023136"/>
    </source>
</evidence>
<dbReference type="GO" id="GO:0008320">
    <property type="term" value="F:protein transmembrane transporter activity"/>
    <property type="evidence" value="ECO:0007669"/>
    <property type="project" value="TreeGrafter"/>
</dbReference>
<dbReference type="PANTHER" id="PTHR15371:SF0">
    <property type="entry name" value="SD19278P"/>
    <property type="match status" value="1"/>
</dbReference>
<evidence type="ECO:0000256" key="2">
    <source>
        <dbReference type="ARBA" id="ARBA00022692"/>
    </source>
</evidence>
<evidence type="ECO:0000256" key="3">
    <source>
        <dbReference type="ARBA" id="ARBA00022989"/>
    </source>
</evidence>
<name>A0A7S2A8S9_TRICV</name>
<dbReference type="AlphaFoldDB" id="A0A7S2A8S9"/>
<dbReference type="GO" id="GO:0005744">
    <property type="term" value="C:TIM23 mitochondrial import inner membrane translocase complex"/>
    <property type="evidence" value="ECO:0007669"/>
    <property type="project" value="TreeGrafter"/>
</dbReference>